<evidence type="ECO:0000313" key="13">
    <source>
        <dbReference type="EMBL" id="PWN97997.1"/>
    </source>
</evidence>
<keyword evidence="8" id="KW-0325">Glycoprotein</keyword>
<name>A0A316Z885_9BASI</name>
<evidence type="ECO:0000256" key="5">
    <source>
        <dbReference type="ARBA" id="ARBA00022824"/>
    </source>
</evidence>
<keyword evidence="3" id="KW-0808">Transferase</keyword>
<dbReference type="InterPro" id="IPR006634">
    <property type="entry name" value="TLC-dom"/>
</dbReference>
<evidence type="ECO:0000256" key="7">
    <source>
        <dbReference type="ARBA" id="ARBA00023136"/>
    </source>
</evidence>
<feature type="transmembrane region" description="Helical" evidence="11">
    <location>
        <begin position="91"/>
        <end position="114"/>
    </location>
</feature>
<evidence type="ECO:0000256" key="6">
    <source>
        <dbReference type="ARBA" id="ARBA00022989"/>
    </source>
</evidence>
<dbReference type="STRING" id="58919.A0A316Z885"/>
<evidence type="ECO:0000313" key="14">
    <source>
        <dbReference type="Proteomes" id="UP000245946"/>
    </source>
</evidence>
<feature type="transmembrane region" description="Helical" evidence="11">
    <location>
        <begin position="211"/>
        <end position="234"/>
    </location>
</feature>
<dbReference type="GO" id="GO:0050291">
    <property type="term" value="F:sphingosine N-acyltransferase activity"/>
    <property type="evidence" value="ECO:0007669"/>
    <property type="project" value="InterPro"/>
</dbReference>
<evidence type="ECO:0000256" key="10">
    <source>
        <dbReference type="SAM" id="MobiDB-lite"/>
    </source>
</evidence>
<evidence type="ECO:0000256" key="2">
    <source>
        <dbReference type="ARBA" id="ARBA00009808"/>
    </source>
</evidence>
<dbReference type="Proteomes" id="UP000245946">
    <property type="component" value="Unassembled WGS sequence"/>
</dbReference>
<feature type="compositionally biased region" description="Basic residues" evidence="10">
    <location>
        <begin position="57"/>
        <end position="70"/>
    </location>
</feature>
<feature type="compositionally biased region" description="Basic and acidic residues" evidence="10">
    <location>
        <begin position="71"/>
        <end position="81"/>
    </location>
</feature>
<gene>
    <name evidence="13" type="ORF">FA09DRAFT_319026</name>
</gene>
<feature type="transmembrane region" description="Helical" evidence="11">
    <location>
        <begin position="165"/>
        <end position="191"/>
    </location>
</feature>
<dbReference type="OrthoDB" id="3053196at2759"/>
<feature type="transmembrane region" description="Helical" evidence="11">
    <location>
        <begin position="294"/>
        <end position="314"/>
    </location>
</feature>
<sequence length="441" mass="50429">MASIDGAGRPRAPSLSRGLSQLNTYTDGAVSPVDATKLPGDNVGAAISTPAQTVGKKGAKGKGAKAKKEKGKASIDDGKDRSSKGLLSDIVTFRWMTVPASSAKIAGLVLLLWVNWRLFTPSTPNPFSYFLFISHRVPLSAVLLSEPSAALSGDTIRYQKGYGDLAFLAFYIVVFSCLRQTTTLYVFLPFAKWWGIKNERKQERFVEQGYALLYWGSAGLFGLYVMSFQESWWFNLEHLWLKYPHWQMRPELKTYYLLQASYWLQQALVMLLGLEAPRKDYYELIAHHLVTLWLIGWSYLVNLTMIGTTVFVCMDIPDTWLAMAKGFNYLGLDGLATALFGCLMFIWTYFRIYLSAFTLYSVWYQFDLIPSHTREWAPAKGWWLVPWMRYQIFAPLAILLALNCFWYALMWRVMIRALKGDVSDEREDGEYDDEEEEKKTQ</sequence>
<accession>A0A316Z885</accession>
<proteinExistence type="inferred from homology"/>
<keyword evidence="5" id="KW-0256">Endoplasmic reticulum</keyword>
<feature type="domain" description="TLC" evidence="12">
    <location>
        <begin position="200"/>
        <end position="419"/>
    </location>
</feature>
<keyword evidence="6 11" id="KW-1133">Transmembrane helix</keyword>
<comment type="similarity">
    <text evidence="2">Belongs to the sphingosine N-acyltransferase family.</text>
</comment>
<dbReference type="InterPro" id="IPR016439">
    <property type="entry name" value="Lag1/Lac1-like"/>
</dbReference>
<evidence type="ECO:0000256" key="1">
    <source>
        <dbReference type="ARBA" id="ARBA00004477"/>
    </source>
</evidence>
<evidence type="ECO:0000256" key="3">
    <source>
        <dbReference type="ARBA" id="ARBA00022679"/>
    </source>
</evidence>
<dbReference type="SMART" id="SM00724">
    <property type="entry name" value="TLC"/>
    <property type="match status" value="1"/>
</dbReference>
<comment type="subcellular location">
    <subcellularLocation>
        <location evidence="1">Endoplasmic reticulum membrane</location>
        <topology evidence="1">Multi-pass membrane protein</topology>
    </subcellularLocation>
</comment>
<organism evidence="13 14">
    <name type="scientific">Tilletiopsis washingtonensis</name>
    <dbReference type="NCBI Taxonomy" id="58919"/>
    <lineage>
        <taxon>Eukaryota</taxon>
        <taxon>Fungi</taxon>
        <taxon>Dikarya</taxon>
        <taxon>Basidiomycota</taxon>
        <taxon>Ustilaginomycotina</taxon>
        <taxon>Exobasidiomycetes</taxon>
        <taxon>Entylomatales</taxon>
        <taxon>Entylomatales incertae sedis</taxon>
        <taxon>Tilletiopsis</taxon>
    </lineage>
</organism>
<feature type="compositionally biased region" description="Polar residues" evidence="10">
    <location>
        <begin position="17"/>
        <end position="26"/>
    </location>
</feature>
<dbReference type="AlphaFoldDB" id="A0A316Z885"/>
<evidence type="ECO:0000259" key="12">
    <source>
        <dbReference type="PROSITE" id="PS50922"/>
    </source>
</evidence>
<keyword evidence="7 9" id="KW-0472">Membrane</keyword>
<protein>
    <submittedName>
        <fullName evidence="13">Longevity assurance proteins LAG1/LAC1</fullName>
    </submittedName>
</protein>
<keyword evidence="4 9" id="KW-0812">Transmembrane</keyword>
<dbReference type="RefSeq" id="XP_025598276.1">
    <property type="nucleotide sequence ID" value="XM_025740921.1"/>
</dbReference>
<dbReference type="PANTHER" id="PTHR12560:SF11">
    <property type="entry name" value="CERAMIDE SYNTHASE LAC1-RELATED"/>
    <property type="match status" value="1"/>
</dbReference>
<dbReference type="Pfam" id="PF03798">
    <property type="entry name" value="TRAM_LAG1_CLN8"/>
    <property type="match status" value="1"/>
</dbReference>
<keyword evidence="14" id="KW-1185">Reference proteome</keyword>
<feature type="region of interest" description="Disordered" evidence="10">
    <location>
        <begin position="1"/>
        <end position="81"/>
    </location>
</feature>
<evidence type="ECO:0000256" key="11">
    <source>
        <dbReference type="SAM" id="Phobius"/>
    </source>
</evidence>
<reference evidence="13 14" key="1">
    <citation type="journal article" date="2018" name="Mol. Biol. Evol.">
        <title>Broad Genomic Sampling Reveals a Smut Pathogenic Ancestry of the Fungal Clade Ustilaginomycotina.</title>
        <authorList>
            <person name="Kijpornyongpan T."/>
            <person name="Mondo S.J."/>
            <person name="Barry K."/>
            <person name="Sandor L."/>
            <person name="Lee J."/>
            <person name="Lipzen A."/>
            <person name="Pangilinan J."/>
            <person name="LaButti K."/>
            <person name="Hainaut M."/>
            <person name="Henrissat B."/>
            <person name="Grigoriev I.V."/>
            <person name="Spatafora J.W."/>
            <person name="Aime M.C."/>
        </authorList>
    </citation>
    <scope>NUCLEOTIDE SEQUENCE [LARGE SCALE GENOMIC DNA]</scope>
    <source>
        <strain evidence="13 14">MCA 4186</strain>
    </source>
</reference>
<dbReference type="GeneID" id="37268465"/>
<dbReference type="EMBL" id="KZ819293">
    <property type="protein sequence ID" value="PWN97997.1"/>
    <property type="molecule type" value="Genomic_DNA"/>
</dbReference>
<dbReference type="GO" id="GO:0005789">
    <property type="term" value="C:endoplasmic reticulum membrane"/>
    <property type="evidence" value="ECO:0007669"/>
    <property type="project" value="UniProtKB-SubCell"/>
</dbReference>
<dbReference type="PANTHER" id="PTHR12560">
    <property type="entry name" value="LONGEVITY ASSURANCE FACTOR 1 LAG1"/>
    <property type="match status" value="1"/>
</dbReference>
<evidence type="ECO:0000256" key="8">
    <source>
        <dbReference type="ARBA" id="ARBA00023180"/>
    </source>
</evidence>
<dbReference type="GO" id="GO:0046513">
    <property type="term" value="P:ceramide biosynthetic process"/>
    <property type="evidence" value="ECO:0007669"/>
    <property type="project" value="InterPro"/>
</dbReference>
<dbReference type="PROSITE" id="PS50922">
    <property type="entry name" value="TLC"/>
    <property type="match status" value="1"/>
</dbReference>
<evidence type="ECO:0000256" key="9">
    <source>
        <dbReference type="PROSITE-ProRule" id="PRU00205"/>
    </source>
</evidence>
<feature type="transmembrane region" description="Helical" evidence="11">
    <location>
        <begin position="326"/>
        <end position="350"/>
    </location>
</feature>
<evidence type="ECO:0000256" key="4">
    <source>
        <dbReference type="ARBA" id="ARBA00022692"/>
    </source>
</evidence>
<feature type="transmembrane region" description="Helical" evidence="11">
    <location>
        <begin position="390"/>
        <end position="409"/>
    </location>
</feature>